<dbReference type="AlphaFoldDB" id="A0A9W8G3U8"/>
<dbReference type="InterPro" id="IPR008758">
    <property type="entry name" value="Peptidase_S28"/>
</dbReference>
<name>A0A9W8G3U8_9FUNG</name>
<evidence type="ECO:0000256" key="4">
    <source>
        <dbReference type="ARBA" id="ARBA00022801"/>
    </source>
</evidence>
<dbReference type="OrthoDB" id="1735038at2759"/>
<dbReference type="Gene3D" id="3.40.50.1820">
    <property type="entry name" value="alpha/beta hydrolase"/>
    <property type="match status" value="1"/>
</dbReference>
<dbReference type="PANTHER" id="PTHR11010:SF117">
    <property type="entry name" value="SERINE PROTEASE 16"/>
    <property type="match status" value="1"/>
</dbReference>
<feature type="signal peptide" evidence="6">
    <location>
        <begin position="1"/>
        <end position="19"/>
    </location>
</feature>
<comment type="caution">
    <text evidence="7">The sequence shown here is derived from an EMBL/GenBank/DDBJ whole genome shotgun (WGS) entry which is preliminary data.</text>
</comment>
<dbReference type="Proteomes" id="UP001151518">
    <property type="component" value="Unassembled WGS sequence"/>
</dbReference>
<comment type="similarity">
    <text evidence="1">Belongs to the peptidase S28 family.</text>
</comment>
<keyword evidence="5" id="KW-0325">Glycoprotein</keyword>
<dbReference type="GO" id="GO:0070008">
    <property type="term" value="F:serine-type exopeptidase activity"/>
    <property type="evidence" value="ECO:0007669"/>
    <property type="project" value="InterPro"/>
</dbReference>
<dbReference type="EMBL" id="JANBTW010000065">
    <property type="protein sequence ID" value="KAJ2673641.1"/>
    <property type="molecule type" value="Genomic_DNA"/>
</dbReference>
<evidence type="ECO:0000313" key="8">
    <source>
        <dbReference type="Proteomes" id="UP001151518"/>
    </source>
</evidence>
<evidence type="ECO:0000313" key="7">
    <source>
        <dbReference type="EMBL" id="KAJ2673641.1"/>
    </source>
</evidence>
<evidence type="ECO:0000256" key="3">
    <source>
        <dbReference type="ARBA" id="ARBA00022729"/>
    </source>
</evidence>
<evidence type="ECO:0000256" key="5">
    <source>
        <dbReference type="ARBA" id="ARBA00023180"/>
    </source>
</evidence>
<keyword evidence="2" id="KW-0645">Protease</keyword>
<evidence type="ECO:0000256" key="6">
    <source>
        <dbReference type="SAM" id="SignalP"/>
    </source>
</evidence>
<evidence type="ECO:0000256" key="1">
    <source>
        <dbReference type="ARBA" id="ARBA00011079"/>
    </source>
</evidence>
<gene>
    <name evidence="7" type="ORF">GGI25_004626</name>
</gene>
<accession>A0A9W8G3U8</accession>
<organism evidence="7 8">
    <name type="scientific">Coemansia spiralis</name>
    <dbReference type="NCBI Taxonomy" id="417178"/>
    <lineage>
        <taxon>Eukaryota</taxon>
        <taxon>Fungi</taxon>
        <taxon>Fungi incertae sedis</taxon>
        <taxon>Zoopagomycota</taxon>
        <taxon>Kickxellomycotina</taxon>
        <taxon>Kickxellomycetes</taxon>
        <taxon>Kickxellales</taxon>
        <taxon>Kickxellaceae</taxon>
        <taxon>Coemansia</taxon>
    </lineage>
</organism>
<dbReference type="GO" id="GO:0008239">
    <property type="term" value="F:dipeptidyl-peptidase activity"/>
    <property type="evidence" value="ECO:0007669"/>
    <property type="project" value="TreeGrafter"/>
</dbReference>
<proteinExistence type="inferred from homology"/>
<sequence length="476" mass="52618">MMRPIISFVFTAFLATAKCFPSSGDDASAAIPSSSTSYWFSQPVDHFGLNNDPWKQQYLINATFYKPGGPIIMLTPGETPITSYYTDGSHFSSLAQLTNALVVAVEHRFYGNSNPMPDLSGESLKYHTLDNALEDFAAFIRVAQSNPSQVFPVPIQVNSKVVFGGGSYAGAVSAWMRAKYPDLVTGSWASSAIIKYQLENYPFDQSWGKHLEVLGCGQDVIEAVKDIDGILLSGNDTAISELQTKFNIPALTPRDLAGMLAYLIAAYAQAPSSKYTDYTQATVCDYFDGTMSPLDSYAKAVNGMVSVNGYTQDSLVQMGDTSLGYDNYALGQSGRVWYYQECAWYGNWQIATPRSTGLPRYRSQLVDLTYYQPNCQNKFGKNIQIPVDSESFNKKWLGMLRGVSNIYYTVGELDQWRGTNALTWNGYVLPNTTQSPIFLIDKATHSQDITSARDTDLDSVVLARAIGNNLVMQWIK</sequence>
<dbReference type="Gene3D" id="1.20.120.980">
    <property type="entry name" value="Serine carboxypeptidase S28, SKS domain"/>
    <property type="match status" value="1"/>
</dbReference>
<protein>
    <submittedName>
        <fullName evidence="7">Uncharacterized protein</fullName>
    </submittedName>
</protein>
<evidence type="ECO:0000256" key="2">
    <source>
        <dbReference type="ARBA" id="ARBA00022670"/>
    </source>
</evidence>
<keyword evidence="4" id="KW-0378">Hydrolase</keyword>
<reference evidence="7" key="1">
    <citation type="submission" date="2022-07" db="EMBL/GenBank/DDBJ databases">
        <title>Phylogenomic reconstructions and comparative analyses of Kickxellomycotina fungi.</title>
        <authorList>
            <person name="Reynolds N.K."/>
            <person name="Stajich J.E."/>
            <person name="Barry K."/>
            <person name="Grigoriev I.V."/>
            <person name="Crous P."/>
            <person name="Smith M.E."/>
        </authorList>
    </citation>
    <scope>NUCLEOTIDE SEQUENCE</scope>
    <source>
        <strain evidence="7">NRRL 3115</strain>
    </source>
</reference>
<dbReference type="InterPro" id="IPR029058">
    <property type="entry name" value="AB_hydrolase_fold"/>
</dbReference>
<dbReference type="SUPFAM" id="SSF53474">
    <property type="entry name" value="alpha/beta-Hydrolases"/>
    <property type="match status" value="1"/>
</dbReference>
<dbReference type="InterPro" id="IPR042269">
    <property type="entry name" value="Ser_carbopepase_S28_SKS"/>
</dbReference>
<dbReference type="GO" id="GO:0006508">
    <property type="term" value="P:proteolysis"/>
    <property type="evidence" value="ECO:0007669"/>
    <property type="project" value="UniProtKB-KW"/>
</dbReference>
<dbReference type="PANTHER" id="PTHR11010">
    <property type="entry name" value="PROTEASE S28 PRO-X CARBOXYPEPTIDASE-RELATED"/>
    <property type="match status" value="1"/>
</dbReference>
<keyword evidence="3 6" id="KW-0732">Signal</keyword>
<feature type="chain" id="PRO_5040928055" evidence="6">
    <location>
        <begin position="20"/>
        <end position="476"/>
    </location>
</feature>
<dbReference type="Pfam" id="PF05577">
    <property type="entry name" value="Peptidase_S28"/>
    <property type="match status" value="1"/>
</dbReference>